<dbReference type="AlphaFoldDB" id="A0A0H5C278"/>
<name>A0A0H5C278_CYBJN</name>
<dbReference type="EMBL" id="CDQK01000002">
    <property type="protein sequence ID" value="CEP21913.1"/>
    <property type="molecule type" value="Genomic_DNA"/>
</dbReference>
<accession>A0A0H5C278</accession>
<sequence>MTTAKSETVLSARERLLEKGSRASIGSEYGTTEIVVRDMSWGSIRTQSWEPCASVSDALPTPVHLDLKALRKELGRRPPGPKTSAPLIKRCPQHLQYMLKPTTSSSSSMSCSMRRTIRELYREDIPKAPLLVHTKQRRFKTRKSLPLNQIESVKSILFYLGLRRAFLVWRTRIIMTCSTYNYINNSTACETQVYNHLKNTRNFSKWRECFQSLSYHDIVKDNRPNACEFLEYVSPKNLRYRDFERISKEKAQLYRNKMAARLYESHQRKLERQLRFKQVWETTVGYIAHWFKESLWL</sequence>
<organism evidence="1 2">
    <name type="scientific">Cyberlindnera jadinii (strain ATCC 18201 / CBS 1600 / BCRC 20928 / JCM 3617 / NBRC 0987 / NRRL Y-1542)</name>
    <name type="common">Torula yeast</name>
    <name type="synonym">Candida utilis</name>
    <dbReference type="NCBI Taxonomy" id="983966"/>
    <lineage>
        <taxon>Eukaryota</taxon>
        <taxon>Fungi</taxon>
        <taxon>Dikarya</taxon>
        <taxon>Ascomycota</taxon>
        <taxon>Saccharomycotina</taxon>
        <taxon>Saccharomycetes</taxon>
        <taxon>Phaffomycetales</taxon>
        <taxon>Phaffomycetaceae</taxon>
        <taxon>Cyberlindnera</taxon>
    </lineage>
</organism>
<evidence type="ECO:0000313" key="2">
    <source>
        <dbReference type="Proteomes" id="UP000038830"/>
    </source>
</evidence>
<protein>
    <submittedName>
        <fullName evidence="1">Uncharacterized protein</fullName>
    </submittedName>
</protein>
<proteinExistence type="predicted"/>
<evidence type="ECO:0000313" key="1">
    <source>
        <dbReference type="EMBL" id="CEP21913.1"/>
    </source>
</evidence>
<gene>
    <name evidence="1" type="ORF">BN1211_2129</name>
</gene>
<dbReference type="Proteomes" id="UP000038830">
    <property type="component" value="Unassembled WGS sequence"/>
</dbReference>
<reference evidence="2" key="1">
    <citation type="journal article" date="2015" name="J. Biotechnol.">
        <title>The structure of the Cyberlindnera jadinii genome and its relation to Candida utilis analyzed by the occurrence of single nucleotide polymorphisms.</title>
        <authorList>
            <person name="Rupp O."/>
            <person name="Brinkrolf K."/>
            <person name="Buerth C."/>
            <person name="Kunigo M."/>
            <person name="Schneider J."/>
            <person name="Jaenicke S."/>
            <person name="Goesmann A."/>
            <person name="Puehler A."/>
            <person name="Jaeger K.-E."/>
            <person name="Ernst J.F."/>
        </authorList>
    </citation>
    <scope>NUCLEOTIDE SEQUENCE [LARGE SCALE GENOMIC DNA]</scope>
    <source>
        <strain evidence="2">ATCC 18201 / CBS 1600 / BCRC 20928 / JCM 3617 / NBRC 0987 / NRRL Y-1542</strain>
    </source>
</reference>